<sequence length="549" mass="61374">MRGISALRPLVRPAPLPRAAYARALQARNFSGTSIRLNEQKKEDAKEDKKDEKKEKEQKKRGYDEDAGPPQSPFKVFLQVFKEEIEKNQGWQQNVKQLSGEVDKMADSKAMKAAREMYERTRMANLMKENPRLAKAAEDLKKAGMSVNEAINKALADSEVLKAIAAASQSVSAFADRATQPIRDTEAYKQIAASVSEAFDDAAGTGARYGGYAEKEERRRKRELRAQKAGKKTKRVAENPDSRGVANPSGVTELTLSAGEALVVSANQEPTSSRLSFITESPTYQKLREQYYESENPAVESFRSMASTVAGWFGENETARVIRTIREMDPDFNMDSFTRELREYIVPEVVDAYLSADREALKQWCSEATFNVLWATMGQYIKQGLVSDSKILDIKHVDIVSGKLLENDVPVFVISFASQEVLCFRSAKTGEVIVGNENGVEQCRYAFVLTRIDKEVDNELTGGWKVVEMARHGQKSFIYPLTPPTNPPKPPKPYDRLAFAPFSMHTTILTSTFRLHAEDRRELNHKFSQNPDRVHGAAGKRTGAIGAVK</sequence>
<dbReference type="PANTHER" id="PTHR10721:SF1">
    <property type="entry name" value="MITOCHONDRIAL IMPORT INNER MEMBRANE TRANSLOCASE SUBUNIT TIM44"/>
    <property type="match status" value="1"/>
</dbReference>
<feature type="domain" description="Tim44-like" evidence="14">
    <location>
        <begin position="318"/>
        <end position="471"/>
    </location>
</feature>
<name>J4U880_TRIAS</name>
<evidence type="ECO:0000256" key="9">
    <source>
        <dbReference type="ARBA" id="ARBA00023010"/>
    </source>
</evidence>
<dbReference type="FunFam" id="3.10.450.240:FF:000002">
    <property type="entry name" value="Mitochondrial import inner membrane translocase subunit TIM44"/>
    <property type="match status" value="1"/>
</dbReference>
<evidence type="ECO:0000256" key="4">
    <source>
        <dbReference type="ARBA" id="ARBA00022741"/>
    </source>
</evidence>
<feature type="region of interest" description="Disordered" evidence="13">
    <location>
        <begin position="30"/>
        <end position="72"/>
    </location>
</feature>
<keyword evidence="10" id="KW-0496">Mitochondrion</keyword>
<proteinExistence type="inferred from homology"/>
<dbReference type="KEGG" id="tasa:A1Q1_04822"/>
<evidence type="ECO:0000256" key="11">
    <source>
        <dbReference type="ARBA" id="ARBA00023136"/>
    </source>
</evidence>
<organism evidence="15 16">
    <name type="scientific">Trichosporon asahii var. asahii (strain ATCC 90039 / CBS 2479 / JCM 2466 / KCTC 7840 / NBRC 103889/ NCYC 2677 / UAMH 7654)</name>
    <name type="common">Yeast</name>
    <dbReference type="NCBI Taxonomy" id="1186058"/>
    <lineage>
        <taxon>Eukaryota</taxon>
        <taxon>Fungi</taxon>
        <taxon>Dikarya</taxon>
        <taxon>Basidiomycota</taxon>
        <taxon>Agaricomycotina</taxon>
        <taxon>Tremellomycetes</taxon>
        <taxon>Trichosporonales</taxon>
        <taxon>Trichosporonaceae</taxon>
        <taxon>Trichosporon</taxon>
    </lineage>
</organism>
<evidence type="ECO:0000256" key="10">
    <source>
        <dbReference type="ARBA" id="ARBA00023128"/>
    </source>
</evidence>
<dbReference type="OrthoDB" id="10265990at2759"/>
<keyword evidence="6" id="KW-0067">ATP-binding</keyword>
<dbReference type="GO" id="GO:0030150">
    <property type="term" value="P:protein import into mitochondrial matrix"/>
    <property type="evidence" value="ECO:0007669"/>
    <property type="project" value="TreeGrafter"/>
</dbReference>
<evidence type="ECO:0000256" key="5">
    <source>
        <dbReference type="ARBA" id="ARBA00022792"/>
    </source>
</evidence>
<keyword evidence="9" id="KW-0811">Translocation</keyword>
<evidence type="ECO:0000313" key="16">
    <source>
        <dbReference type="Proteomes" id="UP000002748"/>
    </source>
</evidence>
<dbReference type="VEuPathDB" id="FungiDB:A1Q1_04822"/>
<dbReference type="Proteomes" id="UP000002748">
    <property type="component" value="Unassembled WGS sequence"/>
</dbReference>
<evidence type="ECO:0000256" key="2">
    <source>
        <dbReference type="ARBA" id="ARBA00009597"/>
    </source>
</evidence>
<keyword evidence="8" id="KW-0809">Transit peptide</keyword>
<dbReference type="RefSeq" id="XP_014178535.1">
    <property type="nucleotide sequence ID" value="XM_014323060.1"/>
</dbReference>
<dbReference type="Pfam" id="PF04280">
    <property type="entry name" value="Tim44"/>
    <property type="match status" value="1"/>
</dbReference>
<dbReference type="GO" id="GO:0005743">
    <property type="term" value="C:mitochondrial inner membrane"/>
    <property type="evidence" value="ECO:0007669"/>
    <property type="project" value="UniProtKB-SubCell"/>
</dbReference>
<reference evidence="15 16" key="1">
    <citation type="journal article" date="2012" name="Eukaryot. Cell">
        <title>Draft genome sequence of CBS 2479, the standard type strain of Trichosporon asahii.</title>
        <authorList>
            <person name="Yang R.Y."/>
            <person name="Li H.T."/>
            <person name="Zhu H."/>
            <person name="Zhou G.P."/>
            <person name="Wang M."/>
            <person name="Wang L."/>
        </authorList>
    </citation>
    <scope>NUCLEOTIDE SEQUENCE [LARGE SCALE GENOMIC DNA]</scope>
    <source>
        <strain evidence="16">ATCC 90039 / CBS 2479 / JCM 2466 / KCTC 7840 / NCYC 2677 / UAMH 7654</strain>
    </source>
</reference>
<comment type="subcellular location">
    <subcellularLocation>
        <location evidence="1">Mitochondrion inner membrane</location>
        <topology evidence="1">Peripheral membrane protein</topology>
    </subcellularLocation>
</comment>
<keyword evidence="4" id="KW-0547">Nucleotide-binding</keyword>
<evidence type="ECO:0000256" key="8">
    <source>
        <dbReference type="ARBA" id="ARBA00022946"/>
    </source>
</evidence>
<dbReference type="InterPro" id="IPR007379">
    <property type="entry name" value="Tim44-like_dom"/>
</dbReference>
<evidence type="ECO:0000259" key="14">
    <source>
        <dbReference type="SMART" id="SM00978"/>
    </source>
</evidence>
<evidence type="ECO:0000256" key="13">
    <source>
        <dbReference type="SAM" id="MobiDB-lite"/>
    </source>
</evidence>
<feature type="compositionally biased region" description="Basic and acidic residues" evidence="13">
    <location>
        <begin position="38"/>
        <end position="64"/>
    </location>
</feature>
<dbReference type="InterPro" id="IPR039544">
    <property type="entry name" value="Tim44-like"/>
</dbReference>
<evidence type="ECO:0000256" key="1">
    <source>
        <dbReference type="ARBA" id="ARBA00004637"/>
    </source>
</evidence>
<dbReference type="AlphaFoldDB" id="J4U880"/>
<dbReference type="GO" id="GO:0051087">
    <property type="term" value="F:protein-folding chaperone binding"/>
    <property type="evidence" value="ECO:0007669"/>
    <property type="project" value="TreeGrafter"/>
</dbReference>
<keyword evidence="5" id="KW-0999">Mitochondrion inner membrane</keyword>
<feature type="region of interest" description="Disordered" evidence="13">
    <location>
        <begin position="213"/>
        <end position="250"/>
    </location>
</feature>
<accession>J4U880</accession>
<dbReference type="EMBL" id="ALBS01000283">
    <property type="protein sequence ID" value="EJT46645.1"/>
    <property type="molecule type" value="Genomic_DNA"/>
</dbReference>
<dbReference type="PANTHER" id="PTHR10721">
    <property type="entry name" value="MITOCHONDRIAL IMPORT INNER MEMBRANE TRANSLOCASE SUBUNIT TIM44"/>
    <property type="match status" value="1"/>
</dbReference>
<evidence type="ECO:0000256" key="12">
    <source>
        <dbReference type="ARBA" id="ARBA00074309"/>
    </source>
</evidence>
<dbReference type="GeneID" id="25988334"/>
<protein>
    <recommendedName>
        <fullName evidence="12">Mitochondrial import inner membrane translocase subunit TIM44</fullName>
    </recommendedName>
</protein>
<evidence type="ECO:0000256" key="7">
    <source>
        <dbReference type="ARBA" id="ARBA00022927"/>
    </source>
</evidence>
<evidence type="ECO:0000313" key="15">
    <source>
        <dbReference type="EMBL" id="EJT46645.1"/>
    </source>
</evidence>
<comment type="caution">
    <text evidence="15">The sequence shown here is derived from an EMBL/GenBank/DDBJ whole genome shotgun (WGS) entry which is preliminary data.</text>
</comment>
<evidence type="ECO:0000256" key="3">
    <source>
        <dbReference type="ARBA" id="ARBA00022448"/>
    </source>
</evidence>
<dbReference type="SUPFAM" id="SSF54427">
    <property type="entry name" value="NTF2-like"/>
    <property type="match status" value="1"/>
</dbReference>
<feature type="compositionally biased region" description="Basic residues" evidence="13">
    <location>
        <begin position="218"/>
        <end position="234"/>
    </location>
</feature>
<feature type="region of interest" description="Disordered" evidence="13">
    <location>
        <begin position="529"/>
        <end position="549"/>
    </location>
</feature>
<dbReference type="SMART" id="SM00978">
    <property type="entry name" value="Tim44"/>
    <property type="match status" value="1"/>
</dbReference>
<keyword evidence="11" id="KW-0472">Membrane</keyword>
<keyword evidence="3" id="KW-0813">Transport</keyword>
<evidence type="ECO:0000256" key="6">
    <source>
        <dbReference type="ARBA" id="ARBA00022840"/>
    </source>
</evidence>
<keyword evidence="7" id="KW-0653">Protein transport</keyword>
<gene>
    <name evidence="15" type="ORF">A1Q1_04822</name>
</gene>
<dbReference type="GO" id="GO:0005524">
    <property type="term" value="F:ATP binding"/>
    <property type="evidence" value="ECO:0007669"/>
    <property type="project" value="UniProtKB-KW"/>
</dbReference>
<comment type="similarity">
    <text evidence="2">Belongs to the Tim44 family.</text>
</comment>
<dbReference type="InterPro" id="IPR032710">
    <property type="entry name" value="NTF2-like_dom_sf"/>
</dbReference>
<dbReference type="Gene3D" id="3.10.450.240">
    <property type="match status" value="1"/>
</dbReference>
<dbReference type="HOGENOM" id="CLU_020932_0_0_1"/>